<evidence type="ECO:0000313" key="3">
    <source>
        <dbReference type="EMBL" id="AEV69824.1"/>
    </source>
</evidence>
<reference evidence="3 4" key="2">
    <citation type="journal article" date="2012" name="Stand. Genomic Sci.">
        <title>Complete Genome Sequence of Clostridium clariflavum DSM 19732.</title>
        <authorList>
            <person name="Izquierdo J.A."/>
            <person name="Goodwin L."/>
            <person name="Davenport K.W."/>
            <person name="Teshima H."/>
            <person name="Bruce D."/>
            <person name="Detter C."/>
            <person name="Tapia R."/>
            <person name="Han S."/>
            <person name="Land M."/>
            <person name="Hauser L."/>
            <person name="Jeffries C.D."/>
            <person name="Han J."/>
            <person name="Pitluck S."/>
            <person name="Nolan M."/>
            <person name="Chen A."/>
            <person name="Huntemann M."/>
            <person name="Mavromatis K."/>
            <person name="Mikhailova N."/>
            <person name="Liolios K."/>
            <person name="Woyke T."/>
            <person name="Lynd L.R."/>
        </authorList>
    </citation>
    <scope>NUCLEOTIDE SEQUENCE [LARGE SCALE GENOMIC DNA]</scope>
    <source>
        <strain evidence="4">DSM 19732 / NBRC 101661 / EBR45</strain>
    </source>
</reference>
<dbReference type="SMART" id="SM00382">
    <property type="entry name" value="AAA"/>
    <property type="match status" value="1"/>
</dbReference>
<dbReference type="NCBIfam" id="TIGR01420">
    <property type="entry name" value="pilT_fam"/>
    <property type="match status" value="1"/>
</dbReference>
<dbReference type="InterPro" id="IPR006321">
    <property type="entry name" value="PilT/PilU"/>
</dbReference>
<dbReference type="GO" id="GO:0005524">
    <property type="term" value="F:ATP binding"/>
    <property type="evidence" value="ECO:0007669"/>
    <property type="project" value="InterPro"/>
</dbReference>
<sequence precursor="true">MAIELTSLLKMATELKASDLHLTVARAPSFRVNGNVKEIDAPKLTMEDTLQYAKASMDNEKFERLMTYGEVDFSITVPDVSRFRVNAFLQRGSVSLVFRTLASNIPTIDSLNLPPVIKQICEFKEGLILVTGPTGSGKSTTMAAIINEINSKRYGHILTLEDPIEYIFKHDKCIVNQREIGNDSKTYESALRAALREDPDVIFIGEMRDVESISIAVTAAETGHLVLSTLHTLGAAKTLDRLIDVFPPHQQQQIRIQVSTALKAVISQRLIPDASGKGRVAAHEIMIVTRAISNLIREGKTQSINTCIQTGGNIGMQLLDKSIGDLYMQNKITKESALEFCVDRDAMQNYLEVAQRGRI</sequence>
<evidence type="ECO:0000259" key="2">
    <source>
        <dbReference type="SMART" id="SM00382"/>
    </source>
</evidence>
<dbReference type="GO" id="GO:0016887">
    <property type="term" value="F:ATP hydrolysis activity"/>
    <property type="evidence" value="ECO:0007669"/>
    <property type="project" value="InterPro"/>
</dbReference>
<dbReference type="Proteomes" id="UP000005435">
    <property type="component" value="Chromosome"/>
</dbReference>
<dbReference type="InterPro" id="IPR003593">
    <property type="entry name" value="AAA+_ATPase"/>
</dbReference>
<dbReference type="eggNOG" id="COG2805">
    <property type="taxonomic scope" value="Bacteria"/>
</dbReference>
<dbReference type="STRING" id="720554.Clocl_3324"/>
<dbReference type="RefSeq" id="WP_014256356.1">
    <property type="nucleotide sequence ID" value="NC_016627.1"/>
</dbReference>
<protein>
    <submittedName>
        <fullName evidence="3">Pilus retraction protein PilT</fullName>
    </submittedName>
</protein>
<evidence type="ECO:0000313" key="4">
    <source>
        <dbReference type="Proteomes" id="UP000005435"/>
    </source>
</evidence>
<dbReference type="EMBL" id="CP003065">
    <property type="protein sequence ID" value="AEV69824.1"/>
    <property type="molecule type" value="Genomic_DNA"/>
</dbReference>
<feature type="domain" description="AAA+ ATPase" evidence="2">
    <location>
        <begin position="124"/>
        <end position="249"/>
    </location>
</feature>
<dbReference type="InterPro" id="IPR001482">
    <property type="entry name" value="T2SS/T4SS_dom"/>
</dbReference>
<dbReference type="KEGG" id="ccl:Clocl_3324"/>
<dbReference type="AlphaFoldDB" id="G8LWW3"/>
<dbReference type="HOGENOM" id="CLU_013446_4_0_9"/>
<evidence type="ECO:0000256" key="1">
    <source>
        <dbReference type="ARBA" id="ARBA00006611"/>
    </source>
</evidence>
<keyword evidence="4" id="KW-1185">Reference proteome</keyword>
<name>G8LWW3_ACECE</name>
<dbReference type="Gene3D" id="3.30.450.90">
    <property type="match status" value="1"/>
</dbReference>
<comment type="similarity">
    <text evidence="1">Belongs to the GSP E family.</text>
</comment>
<dbReference type="InterPro" id="IPR050921">
    <property type="entry name" value="T4SS_GSP_E_ATPase"/>
</dbReference>
<reference evidence="4" key="1">
    <citation type="submission" date="2011-12" db="EMBL/GenBank/DDBJ databases">
        <title>Complete sequence of Clostridium clariflavum DSM 19732.</title>
        <authorList>
            <consortium name="US DOE Joint Genome Institute"/>
            <person name="Lucas S."/>
            <person name="Han J."/>
            <person name="Lapidus A."/>
            <person name="Cheng J.-F."/>
            <person name="Goodwin L."/>
            <person name="Pitluck S."/>
            <person name="Peters L."/>
            <person name="Teshima H."/>
            <person name="Detter J.C."/>
            <person name="Han C."/>
            <person name="Tapia R."/>
            <person name="Land M."/>
            <person name="Hauser L."/>
            <person name="Kyrpides N."/>
            <person name="Ivanova N."/>
            <person name="Pagani I."/>
            <person name="Kitzmiller T."/>
            <person name="Lynd L."/>
            <person name="Izquierdo J."/>
            <person name="Woyke T."/>
        </authorList>
    </citation>
    <scope>NUCLEOTIDE SEQUENCE [LARGE SCALE GENOMIC DNA]</scope>
    <source>
        <strain evidence="4">DSM 19732 / NBRC 101661 / EBR45</strain>
    </source>
</reference>
<proteinExistence type="inferred from homology"/>
<accession>G8LWW3</accession>
<dbReference type="SUPFAM" id="SSF52540">
    <property type="entry name" value="P-loop containing nucleoside triphosphate hydrolases"/>
    <property type="match status" value="1"/>
</dbReference>
<dbReference type="CDD" id="cd01131">
    <property type="entry name" value="PilT"/>
    <property type="match status" value="1"/>
</dbReference>
<gene>
    <name evidence="3" type="ordered locus">Clocl_3324</name>
</gene>
<dbReference type="PANTHER" id="PTHR30486">
    <property type="entry name" value="TWITCHING MOTILITY PROTEIN PILT"/>
    <property type="match status" value="1"/>
</dbReference>
<dbReference type="Gene3D" id="3.40.50.300">
    <property type="entry name" value="P-loop containing nucleotide triphosphate hydrolases"/>
    <property type="match status" value="1"/>
</dbReference>
<dbReference type="InterPro" id="IPR027417">
    <property type="entry name" value="P-loop_NTPase"/>
</dbReference>
<organism evidence="3 4">
    <name type="scientific">Acetivibrio clariflavus (strain DSM 19732 / NBRC 101661 / EBR45)</name>
    <name type="common">Clostridium clariflavum</name>
    <dbReference type="NCBI Taxonomy" id="720554"/>
    <lineage>
        <taxon>Bacteria</taxon>
        <taxon>Bacillati</taxon>
        <taxon>Bacillota</taxon>
        <taxon>Clostridia</taxon>
        <taxon>Eubacteriales</taxon>
        <taxon>Oscillospiraceae</taxon>
        <taxon>Acetivibrio</taxon>
    </lineage>
</organism>
<dbReference type="Pfam" id="PF00437">
    <property type="entry name" value="T2SSE"/>
    <property type="match status" value="1"/>
</dbReference>